<dbReference type="RefSeq" id="WP_035939410.1">
    <property type="nucleotide sequence ID" value="NZ_CADFFX010000001.1"/>
</dbReference>
<dbReference type="Proteomes" id="UP000027466">
    <property type="component" value="Unassembled WGS sequence"/>
</dbReference>
<accession>A0A069PNW0</accession>
<organism evidence="1 2">
    <name type="scientific">Caballeronia glathei</name>
    <dbReference type="NCBI Taxonomy" id="60547"/>
    <lineage>
        <taxon>Bacteria</taxon>
        <taxon>Pseudomonadati</taxon>
        <taxon>Pseudomonadota</taxon>
        <taxon>Betaproteobacteria</taxon>
        <taxon>Burkholderiales</taxon>
        <taxon>Burkholderiaceae</taxon>
        <taxon>Caballeronia</taxon>
    </lineage>
</organism>
<dbReference type="AlphaFoldDB" id="A0A069PNW0"/>
<sequence>MARSQKPRKKYQPARWLERMVKAQETRMDVRPLDDDKQRDLGIAFRVAFDLMIHGGDESAWHTLAQALNIALVLCEDDFGKAYEPDLKAALEGLVRAKERFNRTGKWGFDGGAIQTIRFGLELHEEQMRVAERSAVRRAIREVERRIDNGDVYQEAA</sequence>
<dbReference type="STRING" id="60547.GCA_000751215_06322"/>
<evidence type="ECO:0000313" key="1">
    <source>
        <dbReference type="EMBL" id="KDR41559.1"/>
    </source>
</evidence>
<name>A0A069PNW0_9BURK</name>
<reference evidence="1 2" key="1">
    <citation type="submission" date="2014-03" db="EMBL/GenBank/DDBJ databases">
        <title>Draft Genome Sequences of Four Burkholderia Strains.</title>
        <authorList>
            <person name="Liu X.Y."/>
            <person name="Li C.X."/>
            <person name="Xu J.H."/>
        </authorList>
    </citation>
    <scope>NUCLEOTIDE SEQUENCE [LARGE SCALE GENOMIC DNA]</scope>
    <source>
        <strain evidence="1 2">DSM 50014</strain>
    </source>
</reference>
<keyword evidence="2" id="KW-1185">Reference proteome</keyword>
<comment type="caution">
    <text evidence="1">The sequence shown here is derived from an EMBL/GenBank/DDBJ whole genome shotgun (WGS) entry which is preliminary data.</text>
</comment>
<proteinExistence type="predicted"/>
<protein>
    <submittedName>
        <fullName evidence="1">Uncharacterized protein</fullName>
    </submittedName>
</protein>
<dbReference type="EMBL" id="JFHC01000026">
    <property type="protein sequence ID" value="KDR41559.1"/>
    <property type="molecule type" value="Genomic_DNA"/>
</dbReference>
<gene>
    <name evidence="1" type="ORF">BG61_16900</name>
</gene>
<evidence type="ECO:0000313" key="2">
    <source>
        <dbReference type="Proteomes" id="UP000027466"/>
    </source>
</evidence>